<feature type="domain" description="Aminoglycoside phosphotransferase" evidence="1">
    <location>
        <begin position="189"/>
        <end position="440"/>
    </location>
</feature>
<dbReference type="AlphaFoldDB" id="A0A1H5IJS4"/>
<dbReference type="PANTHER" id="PTHR21310">
    <property type="entry name" value="AMINOGLYCOSIDE PHOSPHOTRANSFERASE-RELATED-RELATED"/>
    <property type="match status" value="1"/>
</dbReference>
<evidence type="ECO:0000313" key="3">
    <source>
        <dbReference type="Proteomes" id="UP000198985"/>
    </source>
</evidence>
<keyword evidence="2" id="KW-0808">Transferase</keyword>
<accession>A0A1H5IJS4</accession>
<dbReference type="GO" id="GO:0016740">
    <property type="term" value="F:transferase activity"/>
    <property type="evidence" value="ECO:0007669"/>
    <property type="project" value="UniProtKB-KW"/>
</dbReference>
<name>A0A1H5IJS4_9PSED</name>
<dbReference type="CDD" id="cd05154">
    <property type="entry name" value="ACAD10_11_N-like"/>
    <property type="match status" value="1"/>
</dbReference>
<protein>
    <submittedName>
        <fullName evidence="2">Phosphotransferase enzyme family protein</fullName>
    </submittedName>
</protein>
<dbReference type="InterPro" id="IPR041726">
    <property type="entry name" value="ACAD10_11_N"/>
</dbReference>
<evidence type="ECO:0000259" key="1">
    <source>
        <dbReference type="Pfam" id="PF01636"/>
    </source>
</evidence>
<dbReference type="Gene3D" id="3.30.200.20">
    <property type="entry name" value="Phosphorylase Kinase, domain 1"/>
    <property type="match status" value="1"/>
</dbReference>
<dbReference type="InterPro" id="IPR051678">
    <property type="entry name" value="AGP_Transferase"/>
</dbReference>
<dbReference type="RefSeq" id="WP_084317956.1">
    <property type="nucleotide sequence ID" value="NZ_FNTY01000002.1"/>
</dbReference>
<organism evidence="2 3">
    <name type="scientific">Pseudomonas migulae</name>
    <dbReference type="NCBI Taxonomy" id="78543"/>
    <lineage>
        <taxon>Bacteria</taxon>
        <taxon>Pseudomonadati</taxon>
        <taxon>Pseudomonadota</taxon>
        <taxon>Gammaproteobacteria</taxon>
        <taxon>Pseudomonadales</taxon>
        <taxon>Pseudomonadaceae</taxon>
        <taxon>Pseudomonas</taxon>
    </lineage>
</organism>
<dbReference type="InterPro" id="IPR011009">
    <property type="entry name" value="Kinase-like_dom_sf"/>
</dbReference>
<dbReference type="Gene3D" id="3.90.1200.10">
    <property type="match status" value="1"/>
</dbReference>
<sequence>MKITSNDRYLAIVLKSLTDTIQPELQSGNAQASLGMIKGVLAELLKREHVTGDLLRNMIRQGLDLQDTLSDVLHLQHASGEAGREAIEAVIARPDLSFNALLAQYESLSANLDHLSSLLAQSPAPLEQTADLLKRLAEWELAYYEQQAQLAVPEVPTISNVKQPLDLQLTQAFLNSLDGSGGAVEVTRLEPLAGGFGKQTYFVSYRQQPGAEPTELVIRKTDPAPIMTHGACDLESEYALLKTISQVDYPAPKPRNFAKAFKTVDADFYTMDRIAGSTPGTFLGGLSGEVDEGLFMQLAERLGQLHALPLEMFSDYIERYEDPRILTGTVQDCYRYNLEGWDKYMAREDHLPSPYMRWLLHWLRNNIPQDTRRPILVHGDFNIHNILFDRGQLTAVLDWECSGFGAPEQDLAYIKPHISQHIDWDRFVNHYLAHGGLPVNPAAMGFGFVYSALRTNLAGNRGTSNMQTGRNQDLRYSMVELGFTRSFMSMALASSQANA</sequence>
<dbReference type="EMBL" id="FNTY01000002">
    <property type="protein sequence ID" value="SEE40425.1"/>
    <property type="molecule type" value="Genomic_DNA"/>
</dbReference>
<dbReference type="Pfam" id="PF01636">
    <property type="entry name" value="APH"/>
    <property type="match status" value="1"/>
</dbReference>
<reference evidence="2 3" key="1">
    <citation type="submission" date="2016-10" db="EMBL/GenBank/DDBJ databases">
        <authorList>
            <person name="de Groot N.N."/>
        </authorList>
    </citation>
    <scope>NUCLEOTIDE SEQUENCE [LARGE SCALE GENOMIC DNA]</scope>
    <source>
        <strain evidence="2 3">BS3662</strain>
    </source>
</reference>
<proteinExistence type="predicted"/>
<gene>
    <name evidence="2" type="ORF">SAMN04490194_2101</name>
</gene>
<dbReference type="Proteomes" id="UP000198985">
    <property type="component" value="Unassembled WGS sequence"/>
</dbReference>
<dbReference type="SUPFAM" id="SSF56112">
    <property type="entry name" value="Protein kinase-like (PK-like)"/>
    <property type="match status" value="1"/>
</dbReference>
<evidence type="ECO:0000313" key="2">
    <source>
        <dbReference type="EMBL" id="SEE40425.1"/>
    </source>
</evidence>
<dbReference type="InterPro" id="IPR002575">
    <property type="entry name" value="Aminoglycoside_PTrfase"/>
</dbReference>